<feature type="chain" id="PRO_5044853693" description="Lipase domain-containing protein" evidence="5">
    <location>
        <begin position="18"/>
        <end position="360"/>
    </location>
</feature>
<dbReference type="InterPro" id="IPR002334">
    <property type="entry name" value="Allerg_PlipaseA1"/>
</dbReference>
<feature type="domain" description="Lipase" evidence="6">
    <location>
        <begin position="49"/>
        <end position="299"/>
    </location>
</feature>
<proteinExistence type="inferred from homology"/>
<comment type="similarity">
    <text evidence="2 4">Belongs to the AB hydrolase superfamily. Lipase family.</text>
</comment>
<gene>
    <name evidence="7" type="ORF">pipiens_005303</name>
</gene>
<dbReference type="EMBL" id="JBEHCU010000249">
    <property type="protein sequence ID" value="KAL1404577.1"/>
    <property type="molecule type" value="Genomic_DNA"/>
</dbReference>
<protein>
    <recommendedName>
        <fullName evidence="6">Lipase domain-containing protein</fullName>
    </recommendedName>
</protein>
<keyword evidence="8" id="KW-1185">Reference proteome</keyword>
<evidence type="ECO:0000256" key="2">
    <source>
        <dbReference type="ARBA" id="ARBA00010701"/>
    </source>
</evidence>
<sequence>MLKLVVTLIVFFGVVKAEDYQFGCDNHYHALMERHVREAPNYSEYNDVSIDPLNVTFHLNTRQNPTESEILTIGNVQLLKASKFNSSNPTRIVVHGFCNCRHSDFCLETRQMLLHRQEYNVITLNWQSGKQLTDYWTARKRIIPASKDLAKFIDFLQAMGGLLLKDLYLVGHSLGAHLSGLAAKAITSGKVNTIVGLDPAKPLFDLDRPAERLADTDAEYVEVIHTNGGRLGIFDPIGHTDFYPNGGVSQPGCNWWIFGASCSHGRAWAFYAESVISKVGFWSTLCQSLSQVSPAGCRSPRAKLRMGGEPIVQQSRGILTVRTRSESPFAEGKLEDVRRKKWKGMGKGKKKMWKGGKRYL</sequence>
<dbReference type="Pfam" id="PF00151">
    <property type="entry name" value="Lipase"/>
    <property type="match status" value="1"/>
</dbReference>
<name>A0ABD1DXV0_CULPP</name>
<dbReference type="Proteomes" id="UP001562425">
    <property type="component" value="Unassembled WGS sequence"/>
</dbReference>
<dbReference type="PANTHER" id="PTHR11610">
    <property type="entry name" value="LIPASE"/>
    <property type="match status" value="1"/>
</dbReference>
<comment type="caution">
    <text evidence="7">The sequence shown here is derived from an EMBL/GenBank/DDBJ whole genome shotgun (WGS) entry which is preliminary data.</text>
</comment>
<evidence type="ECO:0000256" key="4">
    <source>
        <dbReference type="RuleBase" id="RU004262"/>
    </source>
</evidence>
<evidence type="ECO:0000256" key="1">
    <source>
        <dbReference type="ARBA" id="ARBA00004613"/>
    </source>
</evidence>
<dbReference type="PANTHER" id="PTHR11610:SF150">
    <property type="entry name" value="FI01825P-RELATED"/>
    <property type="match status" value="1"/>
</dbReference>
<dbReference type="SUPFAM" id="SSF53474">
    <property type="entry name" value="alpha/beta-Hydrolases"/>
    <property type="match status" value="1"/>
</dbReference>
<dbReference type="InterPro" id="IPR029058">
    <property type="entry name" value="AB_hydrolase_fold"/>
</dbReference>
<evidence type="ECO:0000259" key="6">
    <source>
        <dbReference type="Pfam" id="PF00151"/>
    </source>
</evidence>
<reference evidence="7 8" key="1">
    <citation type="submission" date="2024-05" db="EMBL/GenBank/DDBJ databases">
        <title>Culex pipiens pipiens assembly and annotation.</title>
        <authorList>
            <person name="Alout H."/>
            <person name="Durand T."/>
        </authorList>
    </citation>
    <scope>NUCLEOTIDE SEQUENCE [LARGE SCALE GENOMIC DNA]</scope>
    <source>
        <strain evidence="7">HA-2024</strain>
        <tissue evidence="7">Whole body</tissue>
    </source>
</reference>
<organism evidence="7 8">
    <name type="scientific">Culex pipiens pipiens</name>
    <name type="common">Northern house mosquito</name>
    <dbReference type="NCBI Taxonomy" id="38569"/>
    <lineage>
        <taxon>Eukaryota</taxon>
        <taxon>Metazoa</taxon>
        <taxon>Ecdysozoa</taxon>
        <taxon>Arthropoda</taxon>
        <taxon>Hexapoda</taxon>
        <taxon>Insecta</taxon>
        <taxon>Pterygota</taxon>
        <taxon>Neoptera</taxon>
        <taxon>Endopterygota</taxon>
        <taxon>Diptera</taxon>
        <taxon>Nematocera</taxon>
        <taxon>Culicoidea</taxon>
        <taxon>Culicidae</taxon>
        <taxon>Culicinae</taxon>
        <taxon>Culicini</taxon>
        <taxon>Culex</taxon>
        <taxon>Culex</taxon>
    </lineage>
</organism>
<dbReference type="GO" id="GO:0005576">
    <property type="term" value="C:extracellular region"/>
    <property type="evidence" value="ECO:0007669"/>
    <property type="project" value="UniProtKB-SubCell"/>
</dbReference>
<dbReference type="InterPro" id="IPR033906">
    <property type="entry name" value="Lipase_N"/>
</dbReference>
<dbReference type="Gene3D" id="3.40.50.1820">
    <property type="entry name" value="alpha/beta hydrolase"/>
    <property type="match status" value="1"/>
</dbReference>
<feature type="signal peptide" evidence="5">
    <location>
        <begin position="1"/>
        <end position="17"/>
    </location>
</feature>
<dbReference type="InterPro" id="IPR013818">
    <property type="entry name" value="Lipase"/>
</dbReference>
<dbReference type="PRINTS" id="PR00821">
    <property type="entry name" value="TAGLIPASE"/>
</dbReference>
<evidence type="ECO:0000313" key="7">
    <source>
        <dbReference type="EMBL" id="KAL1404577.1"/>
    </source>
</evidence>
<evidence type="ECO:0000256" key="3">
    <source>
        <dbReference type="ARBA" id="ARBA00022525"/>
    </source>
</evidence>
<dbReference type="AlphaFoldDB" id="A0ABD1DXV0"/>
<dbReference type="CDD" id="cd00707">
    <property type="entry name" value="Pancreat_lipase_like"/>
    <property type="match status" value="1"/>
</dbReference>
<evidence type="ECO:0000256" key="5">
    <source>
        <dbReference type="SAM" id="SignalP"/>
    </source>
</evidence>
<evidence type="ECO:0000313" key="8">
    <source>
        <dbReference type="Proteomes" id="UP001562425"/>
    </source>
</evidence>
<dbReference type="InterPro" id="IPR000734">
    <property type="entry name" value="TAG_lipase"/>
</dbReference>
<keyword evidence="5" id="KW-0732">Signal</keyword>
<keyword evidence="3" id="KW-0964">Secreted</keyword>
<dbReference type="PRINTS" id="PR00825">
    <property type="entry name" value="DOLALLERGEN"/>
</dbReference>
<dbReference type="FunFam" id="3.40.50.1820:FF:000076">
    <property type="entry name" value="phospholipase A1"/>
    <property type="match status" value="1"/>
</dbReference>
<accession>A0ABD1DXV0</accession>
<comment type="subcellular location">
    <subcellularLocation>
        <location evidence="1">Secreted</location>
    </subcellularLocation>
</comment>